<dbReference type="InterPro" id="IPR011125">
    <property type="entry name" value="Znf_HypF"/>
</dbReference>
<organism evidence="12 13">
    <name type="scientific">Lutibacter flavus</name>
    <dbReference type="NCBI Taxonomy" id="691689"/>
    <lineage>
        <taxon>Bacteria</taxon>
        <taxon>Pseudomonadati</taxon>
        <taxon>Bacteroidota</taxon>
        <taxon>Flavobacteriia</taxon>
        <taxon>Flavobacteriales</taxon>
        <taxon>Flavobacteriaceae</taxon>
        <taxon>Lutibacter</taxon>
    </lineage>
</organism>
<evidence type="ECO:0000256" key="5">
    <source>
        <dbReference type="ARBA" id="ARBA00022771"/>
    </source>
</evidence>
<name>A0A238Y8W5_9FLAO</name>
<comment type="pathway">
    <text evidence="1">Protein modification; [NiFe] hydrogenase maturation.</text>
</comment>
<keyword evidence="4" id="KW-0479">Metal-binding</keyword>
<dbReference type="OrthoDB" id="9808093at2"/>
<evidence type="ECO:0000259" key="10">
    <source>
        <dbReference type="PROSITE" id="PS51160"/>
    </source>
</evidence>
<dbReference type="InterPro" id="IPR036046">
    <property type="entry name" value="Acylphosphatase-like_dom_sf"/>
</dbReference>
<dbReference type="InterPro" id="IPR006070">
    <property type="entry name" value="Sua5-like_dom"/>
</dbReference>
<dbReference type="Pfam" id="PF01300">
    <property type="entry name" value="Sua5_yciO_yrdC"/>
    <property type="match status" value="1"/>
</dbReference>
<dbReference type="NCBIfam" id="TIGR00143">
    <property type="entry name" value="hypF"/>
    <property type="match status" value="1"/>
</dbReference>
<keyword evidence="12" id="KW-0808">Transferase</keyword>
<reference evidence="13" key="1">
    <citation type="submission" date="2017-06" db="EMBL/GenBank/DDBJ databases">
        <authorList>
            <person name="Varghese N."/>
            <person name="Submissions S."/>
        </authorList>
    </citation>
    <scope>NUCLEOTIDE SEQUENCE [LARGE SCALE GENOMIC DNA]</scope>
    <source>
        <strain evidence="13">DSM 27993</strain>
    </source>
</reference>
<protein>
    <recommendedName>
        <fullName evidence="8">Carbamoyltransferase</fullName>
        <ecNumber evidence="8">6.2.-.-</ecNumber>
    </recommendedName>
</protein>
<dbReference type="SUPFAM" id="SSF54975">
    <property type="entry name" value="Acylphosphatase/BLUF domain-like"/>
    <property type="match status" value="1"/>
</dbReference>
<dbReference type="InterPro" id="IPR055128">
    <property type="entry name" value="HypF_C_2"/>
</dbReference>
<dbReference type="GO" id="GO:0003998">
    <property type="term" value="F:acylphosphatase activity"/>
    <property type="evidence" value="ECO:0007669"/>
    <property type="project" value="UniProtKB-EC"/>
</dbReference>
<keyword evidence="3" id="KW-0436">Ligase</keyword>
<dbReference type="Gene3D" id="3.30.420.40">
    <property type="match status" value="1"/>
</dbReference>
<comment type="similarity">
    <text evidence="2 8">Belongs to the carbamoyltransferase HypF family.</text>
</comment>
<evidence type="ECO:0000256" key="8">
    <source>
        <dbReference type="PIRNR" id="PIRNR006256"/>
    </source>
</evidence>
<dbReference type="GO" id="GO:0016743">
    <property type="term" value="F:carboxyl- or carbamoyltransferase activity"/>
    <property type="evidence" value="ECO:0007669"/>
    <property type="project" value="UniProtKB-UniRule"/>
</dbReference>
<dbReference type="InterPro" id="IPR041440">
    <property type="entry name" value="HypF_C"/>
</dbReference>
<evidence type="ECO:0000256" key="4">
    <source>
        <dbReference type="ARBA" id="ARBA00022723"/>
    </source>
</evidence>
<dbReference type="GO" id="GO:0008270">
    <property type="term" value="F:zinc ion binding"/>
    <property type="evidence" value="ECO:0007669"/>
    <property type="project" value="UniProtKB-KW"/>
</dbReference>
<dbReference type="Pfam" id="PF00708">
    <property type="entry name" value="Acylphosphatase"/>
    <property type="match status" value="1"/>
</dbReference>
<dbReference type="InterPro" id="IPR004421">
    <property type="entry name" value="Carbamoyltransferase_HypF"/>
</dbReference>
<comment type="catalytic activity">
    <reaction evidence="9">
        <text>an acyl phosphate + H2O = a carboxylate + phosphate + H(+)</text>
        <dbReference type="Rhea" id="RHEA:14965"/>
        <dbReference type="ChEBI" id="CHEBI:15377"/>
        <dbReference type="ChEBI" id="CHEBI:15378"/>
        <dbReference type="ChEBI" id="CHEBI:29067"/>
        <dbReference type="ChEBI" id="CHEBI:43474"/>
        <dbReference type="ChEBI" id="CHEBI:59918"/>
        <dbReference type="EC" id="3.6.1.7"/>
    </reaction>
</comment>
<feature type="active site" evidence="9">
    <location>
        <position position="37"/>
    </location>
</feature>
<evidence type="ECO:0000256" key="1">
    <source>
        <dbReference type="ARBA" id="ARBA00004711"/>
    </source>
</evidence>
<dbReference type="PROSITE" id="PS51163">
    <property type="entry name" value="YRDC"/>
    <property type="match status" value="1"/>
</dbReference>
<evidence type="ECO:0000259" key="11">
    <source>
        <dbReference type="PROSITE" id="PS51163"/>
    </source>
</evidence>
<dbReference type="Pfam" id="PF07503">
    <property type="entry name" value="zf-HYPF"/>
    <property type="match status" value="2"/>
</dbReference>
<evidence type="ECO:0000256" key="9">
    <source>
        <dbReference type="PROSITE-ProRule" id="PRU00520"/>
    </source>
</evidence>
<dbReference type="EMBL" id="FZNX01000004">
    <property type="protein sequence ID" value="SNR67685.1"/>
    <property type="molecule type" value="Genomic_DNA"/>
</dbReference>
<dbReference type="InterPro" id="IPR017945">
    <property type="entry name" value="DHBP_synth_RibB-like_a/b_dom"/>
</dbReference>
<dbReference type="AlphaFoldDB" id="A0A238Y8W5"/>
<proteinExistence type="inferred from homology"/>
<dbReference type="Pfam" id="PF17788">
    <property type="entry name" value="HypF_C"/>
    <property type="match status" value="1"/>
</dbReference>
<dbReference type="PIRSF" id="PIRSF006256">
    <property type="entry name" value="CMPcnvr_hdrg_mat"/>
    <property type="match status" value="1"/>
</dbReference>
<dbReference type="Proteomes" id="UP000198412">
    <property type="component" value="Unassembled WGS sequence"/>
</dbReference>
<evidence type="ECO:0000313" key="12">
    <source>
        <dbReference type="EMBL" id="SNR67685.1"/>
    </source>
</evidence>
<dbReference type="InterPro" id="IPR051060">
    <property type="entry name" value="Carbamoyltrans_HypF-like"/>
</dbReference>
<dbReference type="EC" id="6.2.-.-" evidence="8"/>
<dbReference type="Gene3D" id="3.30.420.360">
    <property type="match status" value="1"/>
</dbReference>
<dbReference type="SUPFAM" id="SSF55821">
    <property type="entry name" value="YrdC/RibB"/>
    <property type="match status" value="1"/>
</dbReference>
<dbReference type="GO" id="GO:0016874">
    <property type="term" value="F:ligase activity"/>
    <property type="evidence" value="ECO:0007669"/>
    <property type="project" value="UniProtKB-UniRule"/>
</dbReference>
<comment type="catalytic activity">
    <reaction evidence="7">
        <text>C-terminal L-cysteinyl-[HypE protein] + carbamoyl phosphate + ATP + H2O = C-terminal S-carboxamide-L-cysteinyl-[HypE protein] + AMP + phosphate + diphosphate + H(+)</text>
        <dbReference type="Rhea" id="RHEA:55636"/>
        <dbReference type="Rhea" id="RHEA-COMP:14247"/>
        <dbReference type="Rhea" id="RHEA-COMP:14392"/>
        <dbReference type="ChEBI" id="CHEBI:15377"/>
        <dbReference type="ChEBI" id="CHEBI:15378"/>
        <dbReference type="ChEBI" id="CHEBI:30616"/>
        <dbReference type="ChEBI" id="CHEBI:33019"/>
        <dbReference type="ChEBI" id="CHEBI:43474"/>
        <dbReference type="ChEBI" id="CHEBI:58228"/>
        <dbReference type="ChEBI" id="CHEBI:76913"/>
        <dbReference type="ChEBI" id="CHEBI:139126"/>
        <dbReference type="ChEBI" id="CHEBI:456215"/>
    </reaction>
</comment>
<dbReference type="InterPro" id="IPR001792">
    <property type="entry name" value="Acylphosphatase-like_dom"/>
</dbReference>
<dbReference type="PANTHER" id="PTHR42959:SF1">
    <property type="entry name" value="CARBAMOYLTRANSFERASE HYPF"/>
    <property type="match status" value="1"/>
</dbReference>
<feature type="active site" evidence="9">
    <location>
        <position position="19"/>
    </location>
</feature>
<dbReference type="Pfam" id="PF22521">
    <property type="entry name" value="HypF_C_2"/>
    <property type="match status" value="1"/>
</dbReference>
<evidence type="ECO:0000256" key="2">
    <source>
        <dbReference type="ARBA" id="ARBA00008097"/>
    </source>
</evidence>
<feature type="domain" description="YrdC-like" evidence="11">
    <location>
        <begin position="202"/>
        <end position="391"/>
    </location>
</feature>
<gene>
    <name evidence="12" type="ORF">SAMN04488111_2397</name>
</gene>
<dbReference type="PROSITE" id="PS51160">
    <property type="entry name" value="ACYLPHOSPHATASE_3"/>
    <property type="match status" value="1"/>
</dbReference>
<keyword evidence="5" id="KW-0863">Zinc-finger</keyword>
<evidence type="ECO:0000256" key="3">
    <source>
        <dbReference type="ARBA" id="ARBA00022598"/>
    </source>
</evidence>
<dbReference type="Gene3D" id="3.30.110.120">
    <property type="match status" value="1"/>
</dbReference>
<accession>A0A238Y8W5</accession>
<dbReference type="PANTHER" id="PTHR42959">
    <property type="entry name" value="CARBAMOYLTRANSFERASE"/>
    <property type="match status" value="1"/>
</dbReference>
<keyword evidence="6" id="KW-0862">Zinc</keyword>
<feature type="domain" description="Acylphosphatase-like" evidence="10">
    <location>
        <begin position="4"/>
        <end position="90"/>
    </location>
</feature>
<dbReference type="RefSeq" id="WP_089378687.1">
    <property type="nucleotide sequence ID" value="NZ_FZNX01000004.1"/>
</dbReference>
<dbReference type="UniPathway" id="UPA00335"/>
<keyword evidence="9" id="KW-0378">Hydrolase</keyword>
<keyword evidence="13" id="KW-1185">Reference proteome</keyword>
<dbReference type="GO" id="GO:0051604">
    <property type="term" value="P:protein maturation"/>
    <property type="evidence" value="ECO:0007669"/>
    <property type="project" value="TreeGrafter"/>
</dbReference>
<dbReference type="GO" id="GO:0003725">
    <property type="term" value="F:double-stranded RNA binding"/>
    <property type="evidence" value="ECO:0007669"/>
    <property type="project" value="InterPro"/>
</dbReference>
<evidence type="ECO:0000313" key="13">
    <source>
        <dbReference type="Proteomes" id="UP000198412"/>
    </source>
</evidence>
<evidence type="ECO:0000256" key="7">
    <source>
        <dbReference type="ARBA" id="ARBA00048220"/>
    </source>
</evidence>
<evidence type="ECO:0000256" key="6">
    <source>
        <dbReference type="ARBA" id="ARBA00022833"/>
    </source>
</evidence>
<sequence>MIKSYKISFSGQVQGVGFRPYVYNLALKFNLKGTVSNNEDGVLIFTSGNPQNISAFYKKLTEFPPPISKIKTKSIIETENLIFEDFRIIPSTKNGQLNLPLTPDFAICKDCKNDIENPENRRYNYAFTTCVNCGPRWAITQTFPFERSNTSIDEFPMCAKCKKEYNSPINRRFHSQTNTCSTCGIQLKLINNLGETIKIEQSNLFKKIAALLSEGNIIGIKNTSGYLLCCNAENPKIVQKLRNKKHRPNKPFAVLYPSLKFLQKEVILNDKQLKSLASAERPINIVSLENYKGKLALQQVAPNLNQLGIMLPYTGILQLLANELNFPIVATSGNIHGSPIISTNGDALEKLQQVADYFLQHNLKIEHPQDDSVVKFSTKFQQKVLFRRSLGYAPNYLEASINSEEKILAMGAHLKSTIAFYPNSNLYISQYLGNLDNFDVYNRFTETTENFIQLFEQQPEIILVDKHPMYQSTQFGKELAKKTNSKLLEIQHHKAHFTAVLGEHNLFNEKVLGVIFDGTGFGDDENIWGGEFFSYQNNKIERIGQVENFDWLLGDKMSKEPRLSLLSLASEEMKSILEQKFTSNELKNYGYLKSQNKLKTSSVGRLFDAVASILNITDFNTYEGEAAILLENSISNYDLRTCKSYSQLTSLGFSAKEIIKNIYKDVENGTSREQIITNFLFSLATHILNFSKVKGFTKIALSGGVFQNTTLVDMLLELAPKEIKLYFHKDLSPNDENSSFGQLMYYLNINK</sequence>
<dbReference type="Gene3D" id="3.90.870.50">
    <property type="match status" value="1"/>
</dbReference>